<dbReference type="SUPFAM" id="SSF55729">
    <property type="entry name" value="Acyl-CoA N-acyltransferases (Nat)"/>
    <property type="match status" value="1"/>
</dbReference>
<dbReference type="Proteomes" id="UP000594463">
    <property type="component" value="Chromosome"/>
</dbReference>
<dbReference type="Gene3D" id="3.40.630.30">
    <property type="match status" value="1"/>
</dbReference>
<gene>
    <name evidence="2" type="ORF">RT761_01910</name>
</gene>
<proteinExistence type="predicted"/>
<dbReference type="AlphaFoldDB" id="A0A7T1AMK3"/>
<name>A0A7T1AMK3_ATRLM</name>
<protein>
    <recommendedName>
        <fullName evidence="1">N-acetyltransferase domain-containing protein</fullName>
    </recommendedName>
</protein>
<dbReference type="InterPro" id="IPR016181">
    <property type="entry name" value="Acyl_CoA_acyltransferase"/>
</dbReference>
<evidence type="ECO:0000313" key="3">
    <source>
        <dbReference type="Proteomes" id="UP000594463"/>
    </source>
</evidence>
<dbReference type="Pfam" id="PF00583">
    <property type="entry name" value="Acetyltransf_1"/>
    <property type="match status" value="1"/>
</dbReference>
<evidence type="ECO:0000259" key="1">
    <source>
        <dbReference type="PROSITE" id="PS51186"/>
    </source>
</evidence>
<organism evidence="2 3">
    <name type="scientific">Atribacter laminatus</name>
    <dbReference type="NCBI Taxonomy" id="2847778"/>
    <lineage>
        <taxon>Bacteria</taxon>
        <taxon>Pseudomonadati</taxon>
        <taxon>Atribacterota</taxon>
        <taxon>Atribacteria</taxon>
        <taxon>Atribacterales</taxon>
        <taxon>Atribacteraceae</taxon>
        <taxon>Atribacter</taxon>
    </lineage>
</organism>
<dbReference type="KEGG" id="alam:RT761_01910"/>
<dbReference type="GO" id="GO:0016747">
    <property type="term" value="F:acyltransferase activity, transferring groups other than amino-acyl groups"/>
    <property type="evidence" value="ECO:0007669"/>
    <property type="project" value="InterPro"/>
</dbReference>
<dbReference type="InterPro" id="IPR000182">
    <property type="entry name" value="GNAT_dom"/>
</dbReference>
<dbReference type="CDD" id="cd04301">
    <property type="entry name" value="NAT_SF"/>
    <property type="match status" value="1"/>
</dbReference>
<sequence length="163" mass="18984">MKIYLEVIKKSDIPNLQILLIKCSEFLTFQDEHPVEPDSAEKLFYDHPEGYDISSKRVYGIYLKENHQLIGVVDLLFYYPDTTSACIGLLMLDPDYRNSGLGKEAYLMVEKEILKNSMIKIRLGVLEGNIQGFYFWEKMGFTLTGERKPYLSKYFQVMEKNVS</sequence>
<dbReference type="PROSITE" id="PS51186">
    <property type="entry name" value="GNAT"/>
    <property type="match status" value="1"/>
</dbReference>
<dbReference type="EMBL" id="CP065383">
    <property type="protein sequence ID" value="QPM68688.1"/>
    <property type="molecule type" value="Genomic_DNA"/>
</dbReference>
<dbReference type="PANTHER" id="PTHR43415:SF3">
    <property type="entry name" value="GNAT-FAMILY ACETYLTRANSFERASE"/>
    <property type="match status" value="1"/>
</dbReference>
<evidence type="ECO:0000313" key="2">
    <source>
        <dbReference type="EMBL" id="QPM68688.1"/>
    </source>
</evidence>
<accession>A0A7T1AMK3</accession>
<keyword evidence="3" id="KW-1185">Reference proteome</keyword>
<feature type="domain" description="N-acetyltransferase" evidence="1">
    <location>
        <begin position="3"/>
        <end position="163"/>
    </location>
</feature>
<dbReference type="PANTHER" id="PTHR43415">
    <property type="entry name" value="SPERMIDINE N(1)-ACETYLTRANSFERASE"/>
    <property type="match status" value="1"/>
</dbReference>
<reference evidence="2 3" key="1">
    <citation type="journal article" date="2021" name="Nat. Commun.">
        <title>Isolation of a member of the candidate phylum Atribacteria reveals a unique cell membrane structure.</title>
        <authorList>
            <person name="Taiki K."/>
            <person name="Nobu M.K."/>
            <person name="Kusada H."/>
            <person name="Meng X.-Y."/>
            <person name="Hosoki N."/>
            <person name="Uematsu K."/>
            <person name="Yoshioka H."/>
            <person name="Kamagata Y."/>
            <person name="Tamaki H."/>
        </authorList>
    </citation>
    <scope>NUCLEOTIDE SEQUENCE [LARGE SCALE GENOMIC DNA]</scope>
    <source>
        <strain evidence="2 3">RT761</strain>
    </source>
</reference>
<dbReference type="RefSeq" id="WP_218111183.1">
    <property type="nucleotide sequence ID" value="NZ_CP065383.1"/>
</dbReference>